<dbReference type="AlphaFoldDB" id="F0EG69"/>
<evidence type="ECO:0000256" key="2">
    <source>
        <dbReference type="ARBA" id="ARBA00004370"/>
    </source>
</evidence>
<dbReference type="EC" id="2.7.13.3" evidence="3"/>
<keyword evidence="4" id="KW-0597">Phosphoprotein</keyword>
<keyword evidence="6 11" id="KW-0418">Kinase</keyword>
<dbReference type="InterPro" id="IPR003660">
    <property type="entry name" value="HAMP_dom"/>
</dbReference>
<keyword evidence="7" id="KW-0902">Two-component regulatory system</keyword>
<evidence type="ECO:0000256" key="3">
    <source>
        <dbReference type="ARBA" id="ARBA00012438"/>
    </source>
</evidence>
<protein>
    <recommendedName>
        <fullName evidence="3">histidine kinase</fullName>
        <ecNumber evidence="3">2.7.13.3</ecNumber>
    </recommendedName>
</protein>
<name>F0EG69_ENTCA</name>
<dbReference type="PANTHER" id="PTHR34220">
    <property type="entry name" value="SENSOR HISTIDINE KINASE YPDA"/>
    <property type="match status" value="1"/>
</dbReference>
<evidence type="ECO:0000256" key="6">
    <source>
        <dbReference type="ARBA" id="ARBA00022777"/>
    </source>
</evidence>
<dbReference type="HOGENOM" id="CLU_020473_5_0_9"/>
<dbReference type="CDD" id="cd06225">
    <property type="entry name" value="HAMP"/>
    <property type="match status" value="1"/>
</dbReference>
<evidence type="ECO:0000256" key="1">
    <source>
        <dbReference type="ARBA" id="ARBA00000085"/>
    </source>
</evidence>
<keyword evidence="5" id="KW-0808">Transferase</keyword>
<keyword evidence="8" id="KW-0472">Membrane</keyword>
<dbReference type="GO" id="GO:0000155">
    <property type="term" value="F:phosphorelay sensor kinase activity"/>
    <property type="evidence" value="ECO:0007669"/>
    <property type="project" value="InterPro"/>
</dbReference>
<feature type="transmembrane region" description="Helical" evidence="8">
    <location>
        <begin position="195"/>
        <end position="217"/>
    </location>
</feature>
<dbReference type="SMART" id="SM00387">
    <property type="entry name" value="HATPase_c"/>
    <property type="match status" value="1"/>
</dbReference>
<sequence>MKQFFPVTWISIRFHREIIEEMKMKTKSIKGIFQQTNKLMILVAFIPLVLSSVFYSRQIFIYQNTINNIEEANQLSEKVDAIVLEEMWDLVFGQKTVAQVQETNVIEELRSDLQHIQENTSTAKELNILAVAFRTLDSLETYQQQLIDNILKDEPVEKNQYVMIQVDSVIDLLSDILQQFVGVEISLASQTNHELVQSVLLLILFQVVLLLIIFAIINKNRRFVRDNLQDPLDRLLDLSNELSQGHLSYRAELPETPELRTLTSSLNRMADDLTRLLEENALKQYHLAQSEVRVLQAQITPHFIYNSLDAIVSLIEATRYEQATEMTYALSDFFRISLSKGQDWIPLEKELRHVGDYLKILQIRYGRMLSYTIEDQTVSSELQVLKMVLQPLVENAVYHGTKFVRRVGMIRITVSELPHQIQMTISDNGIGIDPDRLEEIRRNLKETTDPASESGYGLYNVYRRLQLNYGSEAQLTIHSHYQEGTTINVTVPKREEPSHVQSVHS</sequence>
<dbReference type="InterPro" id="IPR003594">
    <property type="entry name" value="HATPase_dom"/>
</dbReference>
<evidence type="ECO:0000259" key="9">
    <source>
        <dbReference type="PROSITE" id="PS50109"/>
    </source>
</evidence>
<reference evidence="11 12" key="1">
    <citation type="submission" date="2011-01" db="EMBL/GenBank/DDBJ databases">
        <authorList>
            <person name="Muzny D."/>
            <person name="Qin X."/>
            <person name="Deng J."/>
            <person name="Jiang H."/>
            <person name="Liu Y."/>
            <person name="Qu J."/>
            <person name="Song X.-Z."/>
            <person name="Zhang L."/>
            <person name="Thornton R."/>
            <person name="Coyle M."/>
            <person name="Francisco L."/>
            <person name="Jackson L."/>
            <person name="Javaid M."/>
            <person name="Korchina V."/>
            <person name="Kovar C."/>
            <person name="Mata R."/>
            <person name="Mathew T."/>
            <person name="Ngo R."/>
            <person name="Nguyen L."/>
            <person name="Nguyen N."/>
            <person name="Okwuonu G."/>
            <person name="Ongeri F."/>
            <person name="Pham C."/>
            <person name="Simmons D."/>
            <person name="Wilczek-Boney K."/>
            <person name="Hale W."/>
            <person name="Jakkamsetti A."/>
            <person name="Pham P."/>
            <person name="Ruth R."/>
            <person name="San Lucas F."/>
            <person name="Warren J."/>
            <person name="Zhang J."/>
            <person name="Zhao Z."/>
            <person name="Zhou C."/>
            <person name="Zhu D."/>
            <person name="Lee S."/>
            <person name="Bess C."/>
            <person name="Blankenburg K."/>
            <person name="Forbes L."/>
            <person name="Fu Q."/>
            <person name="Gubbala S."/>
            <person name="Hirani K."/>
            <person name="Jayaseelan J.C."/>
            <person name="Lara F."/>
            <person name="Munidasa M."/>
            <person name="Palculict T."/>
            <person name="Patil S."/>
            <person name="Pu L.-L."/>
            <person name="Saada N."/>
            <person name="Tang L."/>
            <person name="Weissenberger G."/>
            <person name="Zhu Y."/>
            <person name="Hemphill L."/>
            <person name="Shang Y."/>
            <person name="Youmans B."/>
            <person name="Ayvaz T."/>
            <person name="Ross M."/>
            <person name="Santibanez J."/>
            <person name="Aqrawi P."/>
            <person name="Gross S."/>
            <person name="Joshi V."/>
            <person name="Fowler G."/>
            <person name="Nazareth L."/>
            <person name="Reid J."/>
            <person name="Worley K."/>
            <person name="Petrosino J."/>
            <person name="Highlander S."/>
            <person name="Gibbs R."/>
        </authorList>
    </citation>
    <scope>NUCLEOTIDE SEQUENCE [LARGE SCALE GENOMIC DNA]</scope>
    <source>
        <strain evidence="11 12">ATCC 12755</strain>
    </source>
</reference>
<comment type="subcellular location">
    <subcellularLocation>
        <location evidence="2">Membrane</location>
    </subcellularLocation>
</comment>
<dbReference type="InterPro" id="IPR036890">
    <property type="entry name" value="HATPase_C_sf"/>
</dbReference>
<dbReference type="GO" id="GO:0016020">
    <property type="term" value="C:membrane"/>
    <property type="evidence" value="ECO:0007669"/>
    <property type="project" value="UniProtKB-SubCell"/>
</dbReference>
<dbReference type="InterPro" id="IPR010559">
    <property type="entry name" value="Sig_transdc_His_kin_internal"/>
</dbReference>
<dbReference type="Pfam" id="PF00672">
    <property type="entry name" value="HAMP"/>
    <property type="match status" value="1"/>
</dbReference>
<evidence type="ECO:0000256" key="5">
    <source>
        <dbReference type="ARBA" id="ARBA00022679"/>
    </source>
</evidence>
<dbReference type="EMBL" id="AEWT01000002">
    <property type="protein sequence ID" value="EGC70789.1"/>
    <property type="molecule type" value="Genomic_DNA"/>
</dbReference>
<evidence type="ECO:0000313" key="12">
    <source>
        <dbReference type="Proteomes" id="UP000004835"/>
    </source>
</evidence>
<dbReference type="SUPFAM" id="SSF158472">
    <property type="entry name" value="HAMP domain-like"/>
    <property type="match status" value="1"/>
</dbReference>
<proteinExistence type="predicted"/>
<gene>
    <name evidence="11" type="ORF">HMPREF9087_0166</name>
</gene>
<dbReference type="InterPro" id="IPR005467">
    <property type="entry name" value="His_kinase_dom"/>
</dbReference>
<evidence type="ECO:0000259" key="10">
    <source>
        <dbReference type="PROSITE" id="PS50885"/>
    </source>
</evidence>
<dbReference type="PROSITE" id="PS50109">
    <property type="entry name" value="HIS_KIN"/>
    <property type="match status" value="1"/>
</dbReference>
<evidence type="ECO:0000256" key="7">
    <source>
        <dbReference type="ARBA" id="ARBA00023012"/>
    </source>
</evidence>
<dbReference type="SMART" id="SM00304">
    <property type="entry name" value="HAMP"/>
    <property type="match status" value="1"/>
</dbReference>
<comment type="caution">
    <text evidence="11">The sequence shown here is derived from an EMBL/GenBank/DDBJ whole genome shotgun (WGS) entry which is preliminary data.</text>
</comment>
<evidence type="ECO:0000313" key="11">
    <source>
        <dbReference type="EMBL" id="EGC70789.1"/>
    </source>
</evidence>
<accession>F0EG69</accession>
<evidence type="ECO:0000256" key="4">
    <source>
        <dbReference type="ARBA" id="ARBA00022553"/>
    </source>
</evidence>
<feature type="transmembrane region" description="Helical" evidence="8">
    <location>
        <begin position="39"/>
        <end position="56"/>
    </location>
</feature>
<dbReference type="PROSITE" id="PS50885">
    <property type="entry name" value="HAMP"/>
    <property type="match status" value="1"/>
</dbReference>
<dbReference type="Gene3D" id="3.30.565.10">
    <property type="entry name" value="Histidine kinase-like ATPase, C-terminal domain"/>
    <property type="match status" value="1"/>
</dbReference>
<comment type="catalytic activity">
    <reaction evidence="1">
        <text>ATP + protein L-histidine = ADP + protein N-phospho-L-histidine.</text>
        <dbReference type="EC" id="2.7.13.3"/>
    </reaction>
</comment>
<dbReference type="SUPFAM" id="SSF55874">
    <property type="entry name" value="ATPase domain of HSP90 chaperone/DNA topoisomerase II/histidine kinase"/>
    <property type="match status" value="1"/>
</dbReference>
<keyword evidence="8" id="KW-1133">Transmembrane helix</keyword>
<dbReference type="InterPro" id="IPR050640">
    <property type="entry name" value="Bact_2-comp_sensor_kinase"/>
</dbReference>
<organism evidence="11 12">
    <name type="scientific">Enterococcus casseliflavus ATCC 12755</name>
    <dbReference type="NCBI Taxonomy" id="888066"/>
    <lineage>
        <taxon>Bacteria</taxon>
        <taxon>Bacillati</taxon>
        <taxon>Bacillota</taxon>
        <taxon>Bacilli</taxon>
        <taxon>Lactobacillales</taxon>
        <taxon>Enterococcaceae</taxon>
        <taxon>Enterococcus</taxon>
    </lineage>
</organism>
<dbReference type="Pfam" id="PF02518">
    <property type="entry name" value="HATPase_c"/>
    <property type="match status" value="1"/>
</dbReference>
<dbReference type="Proteomes" id="UP000004835">
    <property type="component" value="Unassembled WGS sequence"/>
</dbReference>
<feature type="domain" description="Histidine kinase" evidence="9">
    <location>
        <begin position="385"/>
        <end position="495"/>
    </location>
</feature>
<evidence type="ECO:0000256" key="8">
    <source>
        <dbReference type="SAM" id="Phobius"/>
    </source>
</evidence>
<dbReference type="PANTHER" id="PTHR34220:SF7">
    <property type="entry name" value="SENSOR HISTIDINE KINASE YPDA"/>
    <property type="match status" value="1"/>
</dbReference>
<feature type="domain" description="HAMP" evidence="10">
    <location>
        <begin position="226"/>
        <end position="278"/>
    </location>
</feature>
<dbReference type="Pfam" id="PF06580">
    <property type="entry name" value="His_kinase"/>
    <property type="match status" value="1"/>
</dbReference>
<keyword evidence="8" id="KW-0812">Transmembrane</keyword>
<dbReference type="Gene3D" id="6.10.340.10">
    <property type="match status" value="1"/>
</dbReference>